<evidence type="ECO:0008006" key="4">
    <source>
        <dbReference type="Google" id="ProtNLM"/>
    </source>
</evidence>
<keyword evidence="1" id="KW-1133">Transmembrane helix</keyword>
<sequence length="442" mass="48783">MNKKMKRLLIIIMLASLIIPLSAQLILVKAHPDAGDTWSTPETISLVHSDFGYFGKSLVIDEQNNVHVVYASYTDETGHWEIFYVTNKTGEWTQTQISDLGAYGYQYEPSIALDSYGLLHVMWSIYTGGGKTNIFYTNNSNNHWNPAFNVSNAINADGGGVRFAIDLDNIVHAIYLEGGNAYYINRTYTGVWSTPKPLFTPPYTITNAQVADIAVSSNGKIYLVVKASNGSEFEYLNNVYSFDGVSAPPVRVTSYIGDSSGLALTADRNDHAHLVYNYEDIIGQALIYRYYNGSAWGQDEVILNATVDGIDYIYTPSIGCDYDNNPHIAFITETDTIDLKYTNKTQGTWGTPVLVAGGDEDFDASATQIFIDRQGYAHIIFDFWPGTSEVVIRYTHTTEPVGSAWPTPPPTTGDLTLYVIIVGIATAAVIAGSVAFYMLKKR</sequence>
<reference evidence="2" key="1">
    <citation type="journal article" date="2017" name="Nature">
        <title>Asgard archaea illuminate the origin of eukaryotic cellular complexity.</title>
        <authorList>
            <person name="Zaremba-Niedzwiedzka K."/>
            <person name="Caceres E.F."/>
            <person name="Saw J.H."/>
            <person name="Backstrom D."/>
            <person name="Juzokaite L."/>
            <person name="Vancaester E."/>
            <person name="Seitz K.W."/>
            <person name="Anantharaman K."/>
            <person name="Starnawski P."/>
            <person name="Kjeldsen K.U."/>
            <person name="Scott M.B."/>
            <person name="Nunoura T."/>
            <person name="Banfield J.F."/>
            <person name="Schramm A."/>
            <person name="Baker B.J."/>
            <person name="Spang A."/>
            <person name="Ettema T.J.G."/>
        </authorList>
    </citation>
    <scope>NUCLEOTIDE SEQUENCE</scope>
    <source>
        <strain evidence="2">LCB_4</strain>
    </source>
</reference>
<dbReference type="EMBL" id="CP091871">
    <property type="protein sequence ID" value="WEU40539.1"/>
    <property type="molecule type" value="Genomic_DNA"/>
</dbReference>
<dbReference type="SUPFAM" id="SSF50939">
    <property type="entry name" value="Sialidases"/>
    <property type="match status" value="1"/>
</dbReference>
<proteinExistence type="predicted"/>
<dbReference type="InterPro" id="IPR036278">
    <property type="entry name" value="Sialidase_sf"/>
</dbReference>
<evidence type="ECO:0000313" key="3">
    <source>
        <dbReference type="Proteomes" id="UP000186851"/>
    </source>
</evidence>
<dbReference type="AlphaFoldDB" id="A0AAF0IBM3"/>
<keyword evidence="1" id="KW-0472">Membrane</keyword>
<evidence type="ECO:0000256" key="1">
    <source>
        <dbReference type="SAM" id="Phobius"/>
    </source>
</evidence>
<gene>
    <name evidence="2" type="ORF">OdinLCB4_001010</name>
</gene>
<dbReference type="KEGG" id="oyw:OdinLCB4_001010"/>
<feature type="transmembrane region" description="Helical" evidence="1">
    <location>
        <begin position="415"/>
        <end position="439"/>
    </location>
</feature>
<reference evidence="2" key="2">
    <citation type="journal article" date="2022" name="Nat. Microbiol.">
        <title>A closed Candidatus Odinarchaeum chromosome exposes Asgard archaeal viruses.</title>
        <authorList>
            <person name="Tamarit D."/>
            <person name="Caceres E.F."/>
            <person name="Krupovic M."/>
            <person name="Nijland R."/>
            <person name="Eme L."/>
            <person name="Robinson N.P."/>
            <person name="Ettema T.J.G."/>
        </authorList>
    </citation>
    <scope>NUCLEOTIDE SEQUENCE</scope>
    <source>
        <strain evidence="2">LCB_4</strain>
    </source>
</reference>
<protein>
    <recommendedName>
        <fullName evidence="4">Exo-alpha-sialidase</fullName>
    </recommendedName>
</protein>
<name>A0AAF0IBM3_ODILC</name>
<accession>A0AAF0IBM3</accession>
<dbReference type="Proteomes" id="UP000186851">
    <property type="component" value="Chromosome"/>
</dbReference>
<evidence type="ECO:0000313" key="2">
    <source>
        <dbReference type="EMBL" id="WEU40539.1"/>
    </source>
</evidence>
<keyword evidence="1" id="KW-0812">Transmembrane</keyword>
<organism evidence="2 3">
    <name type="scientific">Odinarchaeota yellowstonii (strain LCB_4)</name>
    <dbReference type="NCBI Taxonomy" id="1841599"/>
    <lineage>
        <taxon>Archaea</taxon>
        <taxon>Promethearchaeati</taxon>
        <taxon>Candidatus Odinarchaeota</taxon>
        <taxon>Candidatus Odinarchaeia</taxon>
        <taxon>Candidatus Odinarchaeales</taxon>
        <taxon>Candidatus Odinarchaeaceae</taxon>
        <taxon>Candidatus Odinarchaeum</taxon>
    </lineage>
</organism>